<evidence type="ECO:0000313" key="3">
    <source>
        <dbReference type="Proteomes" id="UP001268542"/>
    </source>
</evidence>
<evidence type="ECO:0000256" key="1">
    <source>
        <dbReference type="ARBA" id="ARBA00022679"/>
    </source>
</evidence>
<dbReference type="EMBL" id="JAVYII010000004">
    <property type="protein sequence ID" value="MDT9593686.1"/>
    <property type="molecule type" value="Genomic_DNA"/>
</dbReference>
<dbReference type="InterPro" id="IPR023606">
    <property type="entry name" value="CoA-Trfase_III_dom_1_sf"/>
</dbReference>
<dbReference type="PANTHER" id="PTHR48207:SF3">
    <property type="entry name" value="SUCCINATE--HYDROXYMETHYLGLUTARATE COA-TRANSFERASE"/>
    <property type="match status" value="1"/>
</dbReference>
<dbReference type="Pfam" id="PF02515">
    <property type="entry name" value="CoA_transf_3"/>
    <property type="match status" value="1"/>
</dbReference>
<dbReference type="RefSeq" id="WP_315733177.1">
    <property type="nucleotide sequence ID" value="NZ_JAVYII010000004.1"/>
</dbReference>
<dbReference type="InterPro" id="IPR003673">
    <property type="entry name" value="CoA-Trfase_fam_III"/>
</dbReference>
<dbReference type="InterPro" id="IPR044855">
    <property type="entry name" value="CoA-Trfase_III_dom3_sf"/>
</dbReference>
<dbReference type="Gene3D" id="3.30.1540.10">
    <property type="entry name" value="formyl-coa transferase, domain 3"/>
    <property type="match status" value="1"/>
</dbReference>
<dbReference type="Proteomes" id="UP001268542">
    <property type="component" value="Unassembled WGS sequence"/>
</dbReference>
<proteinExistence type="predicted"/>
<dbReference type="PANTHER" id="PTHR48207">
    <property type="entry name" value="SUCCINATE--HYDROXYMETHYLGLUTARATE COA-TRANSFERASE"/>
    <property type="match status" value="1"/>
</dbReference>
<evidence type="ECO:0000313" key="2">
    <source>
        <dbReference type="EMBL" id="MDT9593686.1"/>
    </source>
</evidence>
<dbReference type="InterPro" id="IPR050483">
    <property type="entry name" value="CoA-transferase_III_domain"/>
</dbReference>
<dbReference type="Gene3D" id="3.40.50.10540">
    <property type="entry name" value="Crotonobetainyl-coa:carnitine coa-transferase, domain 1"/>
    <property type="match status" value="1"/>
</dbReference>
<protein>
    <submittedName>
        <fullName evidence="2">CoA transferase</fullName>
        <ecNumber evidence="2">2.8.3.-</ecNumber>
    </submittedName>
</protein>
<sequence length="385" mass="39742">MSALPLDGLVVADFSRVLAGPLAAAMLADLGATVVKVERPGVGDDTRHWGPPWTATTSAYFEAANRSKRSVELDLDDPDDRALAVELATRADVLVENFRTGALARKGLGYAELAALNPGLVHVSVTGFGSGGGKDMAGYDFLVQALGGLMSITGRPGEPTKVGVALVDVLTAKDAVIGVLAALRSRAATGRGQQVEVNLLSSLLGSLANQASAFLTTGVAPGALGNAHPSIAPYETLRTADGHLAVCCGNDRQFRTLATALGAADLADDERFATNAARVAHRPALVAALEAALASDTVAGWTQRLGALGLPAGAVGDLADAFGLAEQLGLEPTVDVATPDAPDTPPQVRHPITYSATPVTRYTRPPALGEHNDDIRRWLTEEIPS</sequence>
<dbReference type="SUPFAM" id="SSF89796">
    <property type="entry name" value="CoA-transferase family III (CaiB/BaiF)"/>
    <property type="match status" value="1"/>
</dbReference>
<reference evidence="2 3" key="1">
    <citation type="submission" date="2023-08" db="EMBL/GenBank/DDBJ databases">
        <title>Nocardioides seae sp. nov., a bacterium isolated from a soil.</title>
        <authorList>
            <person name="Wang X."/>
        </authorList>
    </citation>
    <scope>NUCLEOTIDE SEQUENCE [LARGE SCALE GENOMIC DNA]</scope>
    <source>
        <strain evidence="2 3">YZH12</strain>
    </source>
</reference>
<keyword evidence="3" id="KW-1185">Reference proteome</keyword>
<keyword evidence="1 2" id="KW-0808">Transferase</keyword>
<dbReference type="GO" id="GO:0016740">
    <property type="term" value="F:transferase activity"/>
    <property type="evidence" value="ECO:0007669"/>
    <property type="project" value="UniProtKB-KW"/>
</dbReference>
<accession>A0ABU3PWX9</accession>
<organism evidence="2 3">
    <name type="scientific">Nocardioides imazamoxiresistens</name>
    <dbReference type="NCBI Taxonomy" id="3231893"/>
    <lineage>
        <taxon>Bacteria</taxon>
        <taxon>Bacillati</taxon>
        <taxon>Actinomycetota</taxon>
        <taxon>Actinomycetes</taxon>
        <taxon>Propionibacteriales</taxon>
        <taxon>Nocardioidaceae</taxon>
        <taxon>Nocardioides</taxon>
    </lineage>
</organism>
<comment type="caution">
    <text evidence="2">The sequence shown here is derived from an EMBL/GenBank/DDBJ whole genome shotgun (WGS) entry which is preliminary data.</text>
</comment>
<gene>
    <name evidence="2" type="ORF">RDV89_11450</name>
</gene>
<dbReference type="EC" id="2.8.3.-" evidence="2"/>
<name>A0ABU3PWX9_9ACTN</name>